<evidence type="ECO:0000259" key="2">
    <source>
        <dbReference type="PROSITE" id="PS50103"/>
    </source>
</evidence>
<sequence>FLRYGNCPNGVHCEYCHVPHSSRAVKLDKRQRDSLKELSESALLGLLLPHLNARVSTLNLPQGAADTVGLMEQHLASLPHEAEGHSMAAWKLNQLNRLLKQMSFMRLIRLAPCSDEGAIKEALVRLQAGKASTQGED</sequence>
<feature type="zinc finger region" description="C3H1-type" evidence="1">
    <location>
        <begin position="1"/>
        <end position="20"/>
    </location>
</feature>
<accession>A0A812ZIF6</accession>
<protein>
    <submittedName>
        <fullName evidence="3">UbiB protein</fullName>
    </submittedName>
</protein>
<dbReference type="EMBL" id="CAJNJA010047862">
    <property type="protein sequence ID" value="CAE7827039.1"/>
    <property type="molecule type" value="Genomic_DNA"/>
</dbReference>
<feature type="domain" description="C3H1-type" evidence="2">
    <location>
        <begin position="1"/>
        <end position="20"/>
    </location>
</feature>
<gene>
    <name evidence="3" type="primary">ubiB</name>
    <name evidence="3" type="ORF">SNEC2469_LOCUS24681</name>
</gene>
<keyword evidence="1" id="KW-0479">Metal-binding</keyword>
<feature type="non-terminal residue" evidence="3">
    <location>
        <position position="1"/>
    </location>
</feature>
<dbReference type="PROSITE" id="PS50103">
    <property type="entry name" value="ZF_C3H1"/>
    <property type="match status" value="1"/>
</dbReference>
<comment type="caution">
    <text evidence="3">The sequence shown here is derived from an EMBL/GenBank/DDBJ whole genome shotgun (WGS) entry which is preliminary data.</text>
</comment>
<dbReference type="OrthoDB" id="416080at2759"/>
<organism evidence="3 4">
    <name type="scientific">Symbiodinium necroappetens</name>
    <dbReference type="NCBI Taxonomy" id="1628268"/>
    <lineage>
        <taxon>Eukaryota</taxon>
        <taxon>Sar</taxon>
        <taxon>Alveolata</taxon>
        <taxon>Dinophyceae</taxon>
        <taxon>Suessiales</taxon>
        <taxon>Symbiodiniaceae</taxon>
        <taxon>Symbiodinium</taxon>
    </lineage>
</organism>
<dbReference type="InterPro" id="IPR000571">
    <property type="entry name" value="Znf_CCCH"/>
</dbReference>
<evidence type="ECO:0000313" key="4">
    <source>
        <dbReference type="Proteomes" id="UP000601435"/>
    </source>
</evidence>
<evidence type="ECO:0000313" key="3">
    <source>
        <dbReference type="EMBL" id="CAE7827039.1"/>
    </source>
</evidence>
<keyword evidence="4" id="KW-1185">Reference proteome</keyword>
<dbReference type="AlphaFoldDB" id="A0A812ZIF6"/>
<keyword evidence="1" id="KW-0863">Zinc-finger</keyword>
<dbReference type="GO" id="GO:0008270">
    <property type="term" value="F:zinc ion binding"/>
    <property type="evidence" value="ECO:0007669"/>
    <property type="project" value="UniProtKB-KW"/>
</dbReference>
<dbReference type="Proteomes" id="UP000601435">
    <property type="component" value="Unassembled WGS sequence"/>
</dbReference>
<keyword evidence="1" id="KW-0862">Zinc</keyword>
<evidence type="ECO:0000256" key="1">
    <source>
        <dbReference type="PROSITE-ProRule" id="PRU00723"/>
    </source>
</evidence>
<reference evidence="3" key="1">
    <citation type="submission" date="2021-02" db="EMBL/GenBank/DDBJ databases">
        <authorList>
            <person name="Dougan E. K."/>
            <person name="Rhodes N."/>
            <person name="Thang M."/>
            <person name="Chan C."/>
        </authorList>
    </citation>
    <scope>NUCLEOTIDE SEQUENCE</scope>
</reference>
<name>A0A812ZIF6_9DINO</name>
<proteinExistence type="predicted"/>